<keyword evidence="2" id="KW-0813">Transport</keyword>
<dbReference type="PROSITE" id="PS50893">
    <property type="entry name" value="ABC_TRANSPORTER_2"/>
    <property type="match status" value="1"/>
</dbReference>
<dbReference type="InterPro" id="IPR017871">
    <property type="entry name" value="ABC_transporter-like_CS"/>
</dbReference>
<protein>
    <submittedName>
        <fullName evidence="7">Branched-chain amino acid ABC transporter ATP-binding protein</fullName>
    </submittedName>
</protein>
<dbReference type="RefSeq" id="WP_034638170.1">
    <property type="nucleotide sequence ID" value="NZ_CBCSJC010000007.1"/>
</dbReference>
<dbReference type="STRING" id="574376.BAMA_19435"/>
<dbReference type="InterPro" id="IPR052156">
    <property type="entry name" value="BCAA_Transport_ATP-bd_LivF"/>
</dbReference>
<evidence type="ECO:0000313" key="7">
    <source>
        <dbReference type="EMBL" id="KEK19940.1"/>
    </source>
</evidence>
<accession>A0A073K0E6</accession>
<keyword evidence="3" id="KW-0547">Nucleotide-binding</keyword>
<evidence type="ECO:0000256" key="3">
    <source>
        <dbReference type="ARBA" id="ARBA00022741"/>
    </source>
</evidence>
<dbReference type="GO" id="GO:0015807">
    <property type="term" value="P:L-amino acid transport"/>
    <property type="evidence" value="ECO:0007669"/>
    <property type="project" value="TreeGrafter"/>
</dbReference>
<evidence type="ECO:0000256" key="1">
    <source>
        <dbReference type="ARBA" id="ARBA00005417"/>
    </source>
</evidence>
<dbReference type="Proteomes" id="UP000027822">
    <property type="component" value="Unassembled WGS sequence"/>
</dbReference>
<keyword evidence="5" id="KW-0029">Amino-acid transport</keyword>
<comment type="similarity">
    <text evidence="1">Belongs to the ABC transporter superfamily.</text>
</comment>
<reference evidence="7 8" key="1">
    <citation type="submission" date="2014-06" db="EMBL/GenBank/DDBJ databases">
        <title>Draft genome sequence of Bacillus manliponensis JCM 15802 (MCCC 1A00708).</title>
        <authorList>
            <person name="Lai Q."/>
            <person name="Liu Y."/>
            <person name="Shao Z."/>
        </authorList>
    </citation>
    <scope>NUCLEOTIDE SEQUENCE [LARGE SCALE GENOMIC DNA]</scope>
    <source>
        <strain evidence="7 8">JCM 15802</strain>
    </source>
</reference>
<dbReference type="SUPFAM" id="SSF52540">
    <property type="entry name" value="P-loop containing nucleoside triphosphate hydrolases"/>
    <property type="match status" value="1"/>
</dbReference>
<sequence>MTLLQVDNIETYLDEFHILQGVSFGVEKGTITVLFGRNGAGKTTTLRSIMGFYEVSNGTVHYDGEKINSLPTHMISRKGIGYVPENQGIFSDLTVEETFSLAQLNKNKETDEKVEWMLELFPDLKQFWHKKSGLLSGGQKQMLAIARAYINSDGLLLIDEPSKGLSPIMIEKLMTSILKMKEKTTVLLVEQNFMMASQIGDYFYIMDNGIIVHHGPMNELKEDKEACHKYLGIS</sequence>
<proteinExistence type="inferred from homology"/>
<keyword evidence="8" id="KW-1185">Reference proteome</keyword>
<dbReference type="CDD" id="cd03224">
    <property type="entry name" value="ABC_TM1139_LivF_branched"/>
    <property type="match status" value="1"/>
</dbReference>
<comment type="caution">
    <text evidence="7">The sequence shown here is derived from an EMBL/GenBank/DDBJ whole genome shotgun (WGS) entry which is preliminary data.</text>
</comment>
<evidence type="ECO:0000256" key="2">
    <source>
        <dbReference type="ARBA" id="ARBA00022448"/>
    </source>
</evidence>
<dbReference type="EMBL" id="JOTN01000005">
    <property type="protein sequence ID" value="KEK19940.1"/>
    <property type="molecule type" value="Genomic_DNA"/>
</dbReference>
<dbReference type="GO" id="GO:0016887">
    <property type="term" value="F:ATP hydrolysis activity"/>
    <property type="evidence" value="ECO:0007669"/>
    <property type="project" value="InterPro"/>
</dbReference>
<dbReference type="OrthoDB" id="9776369at2"/>
<dbReference type="eggNOG" id="COG0410">
    <property type="taxonomic scope" value="Bacteria"/>
</dbReference>
<dbReference type="GO" id="GO:0015658">
    <property type="term" value="F:branched-chain amino acid transmembrane transporter activity"/>
    <property type="evidence" value="ECO:0007669"/>
    <property type="project" value="TreeGrafter"/>
</dbReference>
<evidence type="ECO:0000256" key="4">
    <source>
        <dbReference type="ARBA" id="ARBA00022840"/>
    </source>
</evidence>
<dbReference type="AlphaFoldDB" id="A0A073K0E6"/>
<dbReference type="InterPro" id="IPR027417">
    <property type="entry name" value="P-loop_NTPase"/>
</dbReference>
<dbReference type="PROSITE" id="PS00211">
    <property type="entry name" value="ABC_TRANSPORTER_1"/>
    <property type="match status" value="1"/>
</dbReference>
<evidence type="ECO:0000313" key="8">
    <source>
        <dbReference type="Proteomes" id="UP000027822"/>
    </source>
</evidence>
<keyword evidence="4 7" id="KW-0067">ATP-binding</keyword>
<dbReference type="Gene3D" id="3.40.50.300">
    <property type="entry name" value="P-loop containing nucleotide triphosphate hydrolases"/>
    <property type="match status" value="1"/>
</dbReference>
<dbReference type="Pfam" id="PF00005">
    <property type="entry name" value="ABC_tran"/>
    <property type="match status" value="1"/>
</dbReference>
<evidence type="ECO:0000259" key="6">
    <source>
        <dbReference type="PROSITE" id="PS50893"/>
    </source>
</evidence>
<organism evidence="7 8">
    <name type="scientific">Bacillus manliponensis</name>
    <dbReference type="NCBI Taxonomy" id="574376"/>
    <lineage>
        <taxon>Bacteria</taxon>
        <taxon>Bacillati</taxon>
        <taxon>Bacillota</taxon>
        <taxon>Bacilli</taxon>
        <taxon>Bacillales</taxon>
        <taxon>Bacillaceae</taxon>
        <taxon>Bacillus</taxon>
        <taxon>Bacillus cereus group</taxon>
    </lineage>
</organism>
<dbReference type="SMART" id="SM00382">
    <property type="entry name" value="AAA"/>
    <property type="match status" value="1"/>
</dbReference>
<dbReference type="InterPro" id="IPR003593">
    <property type="entry name" value="AAA+_ATPase"/>
</dbReference>
<evidence type="ECO:0000256" key="5">
    <source>
        <dbReference type="ARBA" id="ARBA00022970"/>
    </source>
</evidence>
<dbReference type="PANTHER" id="PTHR43820:SF2">
    <property type="entry name" value="ABC TRANSPORTER ATP-BINDING PROTEIN"/>
    <property type="match status" value="1"/>
</dbReference>
<dbReference type="PANTHER" id="PTHR43820">
    <property type="entry name" value="HIGH-AFFINITY BRANCHED-CHAIN AMINO ACID TRANSPORT ATP-BINDING PROTEIN LIVF"/>
    <property type="match status" value="1"/>
</dbReference>
<gene>
    <name evidence="7" type="ORF">BAMA_19435</name>
</gene>
<name>A0A073K0E6_9BACI</name>
<dbReference type="GO" id="GO:0005524">
    <property type="term" value="F:ATP binding"/>
    <property type="evidence" value="ECO:0007669"/>
    <property type="project" value="UniProtKB-KW"/>
</dbReference>
<feature type="domain" description="ABC transporter" evidence="6">
    <location>
        <begin position="4"/>
        <end position="233"/>
    </location>
</feature>
<dbReference type="InterPro" id="IPR003439">
    <property type="entry name" value="ABC_transporter-like_ATP-bd"/>
</dbReference>